<dbReference type="Proteomes" id="UP001433071">
    <property type="component" value="Unassembled WGS sequence"/>
</dbReference>
<reference evidence="2 3" key="1">
    <citation type="journal article" date="2024" name="Proc. Natl. Acad. Sci. U.S.A.">
        <title>The evolutionary genomics of adaptation to stress in wild rhizobium bacteria.</title>
        <authorList>
            <person name="Kehlet-Delgado H."/>
            <person name="Montoya A.P."/>
            <person name="Jensen K.T."/>
            <person name="Wendlandt C.E."/>
            <person name="Dexheimer C."/>
            <person name="Roberts M."/>
            <person name="Torres Martinez L."/>
            <person name="Friesen M.L."/>
            <person name="Griffitts J.S."/>
            <person name="Porter S.S."/>
        </authorList>
    </citation>
    <scope>NUCLEOTIDE SEQUENCE [LARGE SCALE GENOMIC DNA]</scope>
    <source>
        <strain evidence="2 3">M0641</strain>
    </source>
</reference>
<dbReference type="InterPro" id="IPR025272">
    <property type="entry name" value="SocA_Panacea"/>
</dbReference>
<keyword evidence="3" id="KW-1185">Reference proteome</keyword>
<evidence type="ECO:0000313" key="3">
    <source>
        <dbReference type="Proteomes" id="UP001433071"/>
    </source>
</evidence>
<dbReference type="RefSeq" id="WP_352555563.1">
    <property type="nucleotide sequence ID" value="NZ_JAMYQB010000001.1"/>
</dbReference>
<evidence type="ECO:0000313" key="2">
    <source>
        <dbReference type="EMBL" id="MER9402708.1"/>
    </source>
</evidence>
<dbReference type="EMBL" id="JAMYQB010000001">
    <property type="protein sequence ID" value="MER9402708.1"/>
    <property type="molecule type" value="Genomic_DNA"/>
</dbReference>
<dbReference type="Pfam" id="PF13274">
    <property type="entry name" value="SocA_Panacea"/>
    <property type="match status" value="1"/>
</dbReference>
<gene>
    <name evidence="2" type="ORF">NKI36_01455</name>
</gene>
<feature type="domain" description="Antitoxin SocA-like Panacea" evidence="1">
    <location>
        <begin position="50"/>
        <end position="157"/>
    </location>
</feature>
<organism evidence="2 3">
    <name type="scientific">Mesorhizobium caraganae</name>
    <dbReference type="NCBI Taxonomy" id="483206"/>
    <lineage>
        <taxon>Bacteria</taxon>
        <taxon>Pseudomonadati</taxon>
        <taxon>Pseudomonadota</taxon>
        <taxon>Alphaproteobacteria</taxon>
        <taxon>Hyphomicrobiales</taxon>
        <taxon>Phyllobacteriaceae</taxon>
        <taxon>Mesorhizobium</taxon>
    </lineage>
</organism>
<evidence type="ECO:0000259" key="1">
    <source>
        <dbReference type="Pfam" id="PF13274"/>
    </source>
</evidence>
<name>A0ABV1YSL6_9HYPH</name>
<sequence length="198" mass="22664">MGAAVNWIDELAANAVYKIELSGGQRRLKEAILYVCQKSADMERFGAIKLNKILWRADFRSYFERLTPVTGRQYQRIKLGPAPVEMAPVVNEMLRDHLLRIDPRQIGPHVEARHVALVDPVLNFFSPDDLKYWDEAISHYWNMTGAETSDHSHGIAWRSRENGDPMPYQSAFFEDEPLPPAGLSRFASMAHEKGWHSD</sequence>
<proteinExistence type="predicted"/>
<accession>A0ABV1YSL6</accession>
<protein>
    <submittedName>
        <fullName evidence="2">Panacea domain-containing protein</fullName>
    </submittedName>
</protein>
<comment type="caution">
    <text evidence="2">The sequence shown here is derived from an EMBL/GenBank/DDBJ whole genome shotgun (WGS) entry which is preliminary data.</text>
</comment>